<evidence type="ECO:0000313" key="3">
    <source>
        <dbReference type="Proteomes" id="UP001139150"/>
    </source>
</evidence>
<keyword evidence="3" id="KW-1185">Reference proteome</keyword>
<protein>
    <submittedName>
        <fullName evidence="2">Uncharacterized protein</fullName>
    </submittedName>
</protein>
<keyword evidence="1" id="KW-0732">Signal</keyword>
<evidence type="ECO:0000256" key="1">
    <source>
        <dbReference type="SAM" id="SignalP"/>
    </source>
</evidence>
<dbReference type="AlphaFoldDB" id="A0A9X2CUK6"/>
<evidence type="ECO:0000313" key="2">
    <source>
        <dbReference type="EMBL" id="MCL7748184.1"/>
    </source>
</evidence>
<dbReference type="EMBL" id="JAKRYL010000013">
    <property type="protein sequence ID" value="MCL7748184.1"/>
    <property type="molecule type" value="Genomic_DNA"/>
</dbReference>
<name>A0A9X2CUK6_9BACI</name>
<dbReference type="Proteomes" id="UP001139150">
    <property type="component" value="Unassembled WGS sequence"/>
</dbReference>
<comment type="caution">
    <text evidence="2">The sequence shown here is derived from an EMBL/GenBank/DDBJ whole genome shotgun (WGS) entry which is preliminary data.</text>
</comment>
<feature type="signal peptide" evidence="1">
    <location>
        <begin position="1"/>
        <end position="23"/>
    </location>
</feature>
<dbReference type="PROSITE" id="PS51257">
    <property type="entry name" value="PROKAR_LIPOPROTEIN"/>
    <property type="match status" value="1"/>
</dbReference>
<organism evidence="2 3">
    <name type="scientific">Halalkalibacter alkaliphilus</name>
    <dbReference type="NCBI Taxonomy" id="2917993"/>
    <lineage>
        <taxon>Bacteria</taxon>
        <taxon>Bacillati</taxon>
        <taxon>Bacillota</taxon>
        <taxon>Bacilli</taxon>
        <taxon>Bacillales</taxon>
        <taxon>Bacillaceae</taxon>
        <taxon>Halalkalibacter</taxon>
    </lineage>
</organism>
<sequence>MLEVCKRNMALCFVIAAVLVVLAGCGSDDGQVQGELTLLNEDGEEVTLTNKERATILFHFTEVG</sequence>
<dbReference type="RefSeq" id="WP_250097075.1">
    <property type="nucleotide sequence ID" value="NZ_JAKRYL010000013.1"/>
</dbReference>
<reference evidence="2" key="1">
    <citation type="submission" date="2022-02" db="EMBL/GenBank/DDBJ databases">
        <title>Halalkalibacter sp. nov. isolated from Lonar Lake, India.</title>
        <authorList>
            <person name="Joshi A."/>
            <person name="Thite S."/>
            <person name="Lodha T."/>
        </authorList>
    </citation>
    <scope>NUCLEOTIDE SEQUENCE</scope>
    <source>
        <strain evidence="2">MEB205</strain>
    </source>
</reference>
<accession>A0A9X2CUK6</accession>
<feature type="chain" id="PRO_5040956225" evidence="1">
    <location>
        <begin position="24"/>
        <end position="64"/>
    </location>
</feature>
<proteinExistence type="predicted"/>
<gene>
    <name evidence="2" type="ORF">MF646_13730</name>
</gene>